<dbReference type="KEGG" id="cmt:CCM_00729"/>
<dbReference type="Gene3D" id="1.10.357.40">
    <property type="entry name" value="YbiA-like"/>
    <property type="match status" value="1"/>
</dbReference>
<dbReference type="GeneID" id="18162763"/>
<dbReference type="AlphaFoldDB" id="G3J5R7"/>
<dbReference type="RefSeq" id="XP_006665951.1">
    <property type="nucleotide sequence ID" value="XM_006665888.1"/>
</dbReference>
<accession>G3J5R7</accession>
<organism evidence="2 3">
    <name type="scientific">Cordyceps militaris (strain CM01)</name>
    <name type="common">Caterpillar fungus</name>
    <dbReference type="NCBI Taxonomy" id="983644"/>
    <lineage>
        <taxon>Eukaryota</taxon>
        <taxon>Fungi</taxon>
        <taxon>Dikarya</taxon>
        <taxon>Ascomycota</taxon>
        <taxon>Pezizomycotina</taxon>
        <taxon>Sordariomycetes</taxon>
        <taxon>Hypocreomycetidae</taxon>
        <taxon>Hypocreales</taxon>
        <taxon>Cordycipitaceae</taxon>
        <taxon>Cordyceps</taxon>
    </lineage>
</organism>
<feature type="domain" description="NADAR" evidence="1">
    <location>
        <begin position="50"/>
        <end position="223"/>
    </location>
</feature>
<dbReference type="InParanoid" id="G3J5R7"/>
<dbReference type="HOGENOM" id="CLU_084247_0_1_1"/>
<evidence type="ECO:0000313" key="3">
    <source>
        <dbReference type="Proteomes" id="UP000001610"/>
    </source>
</evidence>
<dbReference type="OrthoDB" id="206452at2759"/>
<gene>
    <name evidence="2" type="ORF">CCM_00729</name>
</gene>
<dbReference type="eggNOG" id="ENOG502S32Y">
    <property type="taxonomic scope" value="Eukaryota"/>
</dbReference>
<evidence type="ECO:0000259" key="1">
    <source>
        <dbReference type="Pfam" id="PF08719"/>
    </source>
</evidence>
<evidence type="ECO:0000313" key="2">
    <source>
        <dbReference type="EMBL" id="EGX96074.1"/>
    </source>
</evidence>
<protein>
    <submittedName>
        <fullName evidence="2">Protein T24A6.7</fullName>
    </submittedName>
</protein>
<dbReference type="NCBIfam" id="TIGR02464">
    <property type="entry name" value="ribofla_fusion"/>
    <property type="match status" value="1"/>
</dbReference>
<dbReference type="VEuPathDB" id="FungiDB:CCM_00729"/>
<dbReference type="InterPro" id="IPR037238">
    <property type="entry name" value="YbiA-like_sf"/>
</dbReference>
<dbReference type="Pfam" id="PF08719">
    <property type="entry name" value="NADAR"/>
    <property type="match status" value="1"/>
</dbReference>
<dbReference type="SUPFAM" id="SSF143990">
    <property type="entry name" value="YbiA-like"/>
    <property type="match status" value="1"/>
</dbReference>
<sequence length="225" mass="25468">MATSASHVAAAARVIFIYGVNHHSTYLVALSRGLAYCSTKISTHDMEGVYFWRESDPELGWLSQWYYCPFRDDENPERIYPTAEHYMMYQKAILFDDNEVGEEILAAGHPREVKALGRKVRGFSEKKWVYNREKIVHKGNILKFTTAVTEEGFGKGTTQDCAPIEGSLKEMLLATGTRELVEASPQDRIWGVGYGSKNAPVNRTKWGKNLLGKALMEVRDVLRQS</sequence>
<reference evidence="2 3" key="1">
    <citation type="journal article" date="2011" name="Genome Biol.">
        <title>Genome sequence of the insect pathogenic fungus Cordyceps militaris, a valued traditional Chinese medicine.</title>
        <authorList>
            <person name="Zheng P."/>
            <person name="Xia Y."/>
            <person name="Xiao G."/>
            <person name="Xiong C."/>
            <person name="Hu X."/>
            <person name="Zhang S."/>
            <person name="Zheng H."/>
            <person name="Huang Y."/>
            <person name="Zhou Y."/>
            <person name="Wang S."/>
            <person name="Zhao G.P."/>
            <person name="Liu X."/>
            <person name="St Leger R.J."/>
            <person name="Wang C."/>
        </authorList>
    </citation>
    <scope>NUCLEOTIDE SEQUENCE [LARGE SCALE GENOMIC DNA]</scope>
    <source>
        <strain evidence="2 3">CM01</strain>
    </source>
</reference>
<name>G3J5R7_CORMM</name>
<dbReference type="InterPro" id="IPR012816">
    <property type="entry name" value="NADAR"/>
</dbReference>
<dbReference type="OMA" id="WMMAAKA"/>
<keyword evidence="3" id="KW-1185">Reference proteome</keyword>
<dbReference type="EMBL" id="JH126399">
    <property type="protein sequence ID" value="EGX96074.1"/>
    <property type="molecule type" value="Genomic_DNA"/>
</dbReference>
<dbReference type="CDD" id="cd15457">
    <property type="entry name" value="NADAR"/>
    <property type="match status" value="1"/>
</dbReference>
<proteinExistence type="predicted"/>
<dbReference type="Proteomes" id="UP000001610">
    <property type="component" value="Unassembled WGS sequence"/>
</dbReference>